<name>A0A382MHQ6_9ZZZZ</name>
<organism evidence="1">
    <name type="scientific">marine metagenome</name>
    <dbReference type="NCBI Taxonomy" id="408172"/>
    <lineage>
        <taxon>unclassified sequences</taxon>
        <taxon>metagenomes</taxon>
        <taxon>ecological metagenomes</taxon>
    </lineage>
</organism>
<sequence length="44" mass="4904">MTCKKILLIFAISFSFSQGDTQYIDGIAAIVEDHVVLKSDLIQM</sequence>
<evidence type="ECO:0000313" key="1">
    <source>
        <dbReference type="EMBL" id="SVC46952.1"/>
    </source>
</evidence>
<proteinExistence type="predicted"/>
<accession>A0A382MHQ6</accession>
<dbReference type="EMBL" id="UINC01092941">
    <property type="protein sequence ID" value="SVC46952.1"/>
    <property type="molecule type" value="Genomic_DNA"/>
</dbReference>
<protein>
    <submittedName>
        <fullName evidence="1">Uncharacterized protein</fullName>
    </submittedName>
</protein>
<reference evidence="1" key="1">
    <citation type="submission" date="2018-05" db="EMBL/GenBank/DDBJ databases">
        <authorList>
            <person name="Lanie J.A."/>
            <person name="Ng W.-L."/>
            <person name="Kazmierczak K.M."/>
            <person name="Andrzejewski T.M."/>
            <person name="Davidsen T.M."/>
            <person name="Wayne K.J."/>
            <person name="Tettelin H."/>
            <person name="Glass J.I."/>
            <person name="Rusch D."/>
            <person name="Podicherti R."/>
            <person name="Tsui H.-C.T."/>
            <person name="Winkler M.E."/>
        </authorList>
    </citation>
    <scope>NUCLEOTIDE SEQUENCE</scope>
</reference>
<dbReference type="AlphaFoldDB" id="A0A382MHQ6"/>
<feature type="non-terminal residue" evidence="1">
    <location>
        <position position="44"/>
    </location>
</feature>
<gene>
    <name evidence="1" type="ORF">METZ01_LOCUS299806</name>
</gene>